<proteinExistence type="predicted"/>
<evidence type="ECO:0000256" key="7">
    <source>
        <dbReference type="ARBA" id="ARBA00022982"/>
    </source>
</evidence>
<gene>
    <name evidence="13" type="primary">fdxA</name>
    <name evidence="13" type="ORF">MGN01_20020</name>
</gene>
<evidence type="ECO:0000313" key="14">
    <source>
        <dbReference type="Proteomes" id="UP000321750"/>
    </source>
</evidence>
<dbReference type="GO" id="GO:0051538">
    <property type="term" value="F:3 iron, 4 sulfur cluster binding"/>
    <property type="evidence" value="ECO:0007669"/>
    <property type="project" value="UniProtKB-KW"/>
</dbReference>
<dbReference type="EMBL" id="BJZV01000009">
    <property type="protein sequence ID" value="GEP10157.1"/>
    <property type="molecule type" value="Genomic_DNA"/>
</dbReference>
<evidence type="ECO:0000256" key="5">
    <source>
        <dbReference type="ARBA" id="ARBA00022723"/>
    </source>
</evidence>
<dbReference type="Proteomes" id="UP000321750">
    <property type="component" value="Unassembled WGS sequence"/>
</dbReference>
<keyword evidence="5 11" id="KW-0479">Metal-binding</keyword>
<comment type="caution">
    <text evidence="13">The sequence shown here is derived from an EMBL/GenBank/DDBJ whole genome shotgun (WGS) entry which is preliminary data.</text>
</comment>
<evidence type="ECO:0000256" key="6">
    <source>
        <dbReference type="ARBA" id="ARBA00022737"/>
    </source>
</evidence>
<evidence type="ECO:0000256" key="8">
    <source>
        <dbReference type="ARBA" id="ARBA00023004"/>
    </source>
</evidence>
<comment type="cofactor">
    <cofactor evidence="1 11">
        <name>[3Fe-4S] cluster</name>
        <dbReference type="ChEBI" id="CHEBI:21137"/>
    </cofactor>
</comment>
<evidence type="ECO:0000256" key="4">
    <source>
        <dbReference type="ARBA" id="ARBA00022485"/>
    </source>
</evidence>
<keyword evidence="6 11" id="KW-0677">Repeat</keyword>
<evidence type="ECO:0000256" key="10">
    <source>
        <dbReference type="ARBA" id="ARBA00023291"/>
    </source>
</evidence>
<dbReference type="InterPro" id="IPR050294">
    <property type="entry name" value="RnfB_subfamily"/>
</dbReference>
<dbReference type="NCBIfam" id="NF045490">
    <property type="entry name" value="FdxA_Protbact"/>
    <property type="match status" value="1"/>
</dbReference>
<keyword evidence="9 11" id="KW-0411">Iron-sulfur</keyword>
<evidence type="ECO:0000259" key="12">
    <source>
        <dbReference type="PROSITE" id="PS51379"/>
    </source>
</evidence>
<dbReference type="PROSITE" id="PS51379">
    <property type="entry name" value="4FE4S_FER_2"/>
    <property type="match status" value="2"/>
</dbReference>
<evidence type="ECO:0000256" key="9">
    <source>
        <dbReference type="ARBA" id="ARBA00023014"/>
    </source>
</evidence>
<keyword evidence="8 11" id="KW-0408">Iron</keyword>
<comment type="cofactor">
    <cofactor evidence="2 11">
        <name>[4Fe-4S] cluster</name>
        <dbReference type="ChEBI" id="CHEBI:49883"/>
    </cofactor>
</comment>
<dbReference type="InterPro" id="IPR000813">
    <property type="entry name" value="7Fe_ferredoxin"/>
</dbReference>
<reference evidence="13 14" key="1">
    <citation type="submission" date="2019-07" db="EMBL/GenBank/DDBJ databases">
        <title>Whole genome shotgun sequence of Methylobacterium gnaphalii NBRC 107716.</title>
        <authorList>
            <person name="Hosoyama A."/>
            <person name="Uohara A."/>
            <person name="Ohji S."/>
            <person name="Ichikawa N."/>
        </authorList>
    </citation>
    <scope>NUCLEOTIDE SEQUENCE [LARGE SCALE GENOMIC DNA]</scope>
    <source>
        <strain evidence="13 14">NBRC 107716</strain>
    </source>
</reference>
<dbReference type="PANTHER" id="PTHR42859">
    <property type="entry name" value="OXIDOREDUCTASE"/>
    <property type="match status" value="1"/>
</dbReference>
<comment type="function">
    <text evidence="11">Ferredoxins are iron-sulfur proteins that transfer electrons in a wide variety of metabolic reactions.</text>
</comment>
<evidence type="ECO:0000256" key="3">
    <source>
        <dbReference type="ARBA" id="ARBA00022448"/>
    </source>
</evidence>
<evidence type="ECO:0000256" key="2">
    <source>
        <dbReference type="ARBA" id="ARBA00001966"/>
    </source>
</evidence>
<keyword evidence="4 11" id="KW-0004">4Fe-4S</keyword>
<dbReference type="Gene3D" id="3.30.70.20">
    <property type="match status" value="1"/>
</dbReference>
<evidence type="ECO:0000256" key="1">
    <source>
        <dbReference type="ARBA" id="ARBA00001927"/>
    </source>
</evidence>
<protein>
    <recommendedName>
        <fullName evidence="11">Ferredoxin</fullName>
    </recommendedName>
</protein>
<keyword evidence="10 11" id="KW-0003">3Fe-4S</keyword>
<dbReference type="InterPro" id="IPR054829">
    <property type="entry name" value="FdxA"/>
</dbReference>
<keyword evidence="3 11" id="KW-0813">Transport</keyword>
<dbReference type="PROSITE" id="PS00198">
    <property type="entry name" value="4FE4S_FER_1"/>
    <property type="match status" value="1"/>
</dbReference>
<feature type="domain" description="4Fe-4S ferredoxin-type" evidence="12">
    <location>
        <begin position="57"/>
        <end position="86"/>
    </location>
</feature>
<name>A0A512JJL8_9HYPH</name>
<keyword evidence="7 11" id="KW-0249">Electron transport</keyword>
<dbReference type="GO" id="GO:0009055">
    <property type="term" value="F:electron transfer activity"/>
    <property type="evidence" value="ECO:0007669"/>
    <property type="project" value="InterPro"/>
</dbReference>
<dbReference type="InterPro" id="IPR022569">
    <property type="entry name" value="Fd_C"/>
</dbReference>
<dbReference type="AlphaFoldDB" id="A0A512JJL8"/>
<dbReference type="PRINTS" id="PR00354">
    <property type="entry name" value="7FE8SFRDOXIN"/>
</dbReference>
<evidence type="ECO:0000313" key="13">
    <source>
        <dbReference type="EMBL" id="GEP10157.1"/>
    </source>
</evidence>
<organism evidence="13 14">
    <name type="scientific">Methylobacterium gnaphalii</name>
    <dbReference type="NCBI Taxonomy" id="1010610"/>
    <lineage>
        <taxon>Bacteria</taxon>
        <taxon>Pseudomonadati</taxon>
        <taxon>Pseudomonadota</taxon>
        <taxon>Alphaproteobacteria</taxon>
        <taxon>Hyphomicrobiales</taxon>
        <taxon>Methylobacteriaceae</taxon>
        <taxon>Methylobacterium</taxon>
    </lineage>
</organism>
<dbReference type="InterPro" id="IPR017896">
    <property type="entry name" value="4Fe4S_Fe-S-bd"/>
</dbReference>
<dbReference type="SUPFAM" id="SSF54862">
    <property type="entry name" value="4Fe-4S ferredoxins"/>
    <property type="match status" value="1"/>
</dbReference>
<keyword evidence="14" id="KW-1185">Reference proteome</keyword>
<accession>A0A512JJL8</accession>
<feature type="domain" description="4Fe-4S ferredoxin-type" evidence="12">
    <location>
        <begin position="26"/>
        <end position="56"/>
    </location>
</feature>
<dbReference type="GO" id="GO:0051539">
    <property type="term" value="F:4 iron, 4 sulfur cluster binding"/>
    <property type="evidence" value="ECO:0007669"/>
    <property type="project" value="UniProtKB-KW"/>
</dbReference>
<dbReference type="PANTHER" id="PTHR42859:SF2">
    <property type="entry name" value="FERREDOXIN"/>
    <property type="match status" value="1"/>
</dbReference>
<dbReference type="GO" id="GO:0046872">
    <property type="term" value="F:metal ion binding"/>
    <property type="evidence" value="ECO:0007669"/>
    <property type="project" value="UniProtKB-KW"/>
</dbReference>
<dbReference type="InterPro" id="IPR017900">
    <property type="entry name" value="4Fe4S_Fe_S_CS"/>
</dbReference>
<evidence type="ECO:0000256" key="11">
    <source>
        <dbReference type="RuleBase" id="RU364098"/>
    </source>
</evidence>
<sequence length="138" mass="14871">MRRLDAIAPMNALAAPVPHQANRFSAMAYVVTDNCIRCKYTDCVEVCPVDCFYAGETMLVINPDECIDCGVCEPECPADAIKADTEPGLEGWVALNAKYSAIWPNISEKLDPLSDAAEWDGRTGKLETVFGVADPAAA</sequence>
<dbReference type="Pfam" id="PF11953">
    <property type="entry name" value="DUF3470"/>
    <property type="match status" value="1"/>
</dbReference>
<dbReference type="Pfam" id="PF00037">
    <property type="entry name" value="Fer4"/>
    <property type="match status" value="1"/>
</dbReference>